<keyword evidence="11" id="KW-0902">Two-component regulatory system</keyword>
<gene>
    <name evidence="17" type="ordered locus">Turpa_1918</name>
</gene>
<evidence type="ECO:0000313" key="18">
    <source>
        <dbReference type="Proteomes" id="UP000006048"/>
    </source>
</evidence>
<dbReference type="InterPro" id="IPR036097">
    <property type="entry name" value="HisK_dim/P_sf"/>
</dbReference>
<dbReference type="InterPro" id="IPR004358">
    <property type="entry name" value="Sig_transdc_His_kin-like_C"/>
</dbReference>
<dbReference type="Gene3D" id="3.40.50.2300">
    <property type="match status" value="1"/>
</dbReference>
<dbReference type="SMART" id="SM00448">
    <property type="entry name" value="REC"/>
    <property type="match status" value="1"/>
</dbReference>
<dbReference type="Pfam" id="PF07695">
    <property type="entry name" value="7TMR-DISM_7TM"/>
    <property type="match status" value="1"/>
</dbReference>
<dbReference type="SUPFAM" id="SSF47384">
    <property type="entry name" value="Homodimeric domain of signal transducing histidine kinase"/>
    <property type="match status" value="1"/>
</dbReference>
<name>I4B5K8_TURPD</name>
<evidence type="ECO:0000256" key="11">
    <source>
        <dbReference type="ARBA" id="ARBA00023012"/>
    </source>
</evidence>
<keyword evidence="7" id="KW-0547">Nucleotide-binding</keyword>
<dbReference type="SMART" id="SM00387">
    <property type="entry name" value="HATPase_c"/>
    <property type="match status" value="1"/>
</dbReference>
<dbReference type="OrthoDB" id="9809348at2"/>
<feature type="transmembrane region" description="Helical" evidence="14">
    <location>
        <begin position="243"/>
        <end position="260"/>
    </location>
</feature>
<dbReference type="Pfam" id="PF02518">
    <property type="entry name" value="HATPase_c"/>
    <property type="match status" value="1"/>
</dbReference>
<evidence type="ECO:0000256" key="3">
    <source>
        <dbReference type="ARBA" id="ARBA00012438"/>
    </source>
</evidence>
<dbReference type="CDD" id="cd16922">
    <property type="entry name" value="HATPase_EvgS-ArcB-TorS-like"/>
    <property type="match status" value="1"/>
</dbReference>
<dbReference type="InterPro" id="IPR003661">
    <property type="entry name" value="HisK_dim/P_dom"/>
</dbReference>
<evidence type="ECO:0000256" key="10">
    <source>
        <dbReference type="ARBA" id="ARBA00022989"/>
    </source>
</evidence>
<dbReference type="Gene3D" id="3.30.565.10">
    <property type="entry name" value="Histidine kinase-like ATPase, C-terminal domain"/>
    <property type="match status" value="1"/>
</dbReference>
<dbReference type="InterPro" id="IPR001789">
    <property type="entry name" value="Sig_transdc_resp-reg_receiver"/>
</dbReference>
<dbReference type="EC" id="2.7.13.3" evidence="3"/>
<dbReference type="GO" id="GO:0016020">
    <property type="term" value="C:membrane"/>
    <property type="evidence" value="ECO:0007669"/>
    <property type="project" value="UniProtKB-SubCell"/>
</dbReference>
<dbReference type="SUPFAM" id="SSF52172">
    <property type="entry name" value="CheY-like"/>
    <property type="match status" value="1"/>
</dbReference>
<keyword evidence="18" id="KW-1185">Reference proteome</keyword>
<dbReference type="RefSeq" id="WP_014803074.1">
    <property type="nucleotide sequence ID" value="NC_018020.1"/>
</dbReference>
<dbReference type="CDD" id="cd17546">
    <property type="entry name" value="REC_hyHK_CKI1_RcsC-like"/>
    <property type="match status" value="1"/>
</dbReference>
<evidence type="ECO:0000259" key="15">
    <source>
        <dbReference type="PROSITE" id="PS50109"/>
    </source>
</evidence>
<dbReference type="FunFam" id="3.30.565.10:FF:000010">
    <property type="entry name" value="Sensor histidine kinase RcsC"/>
    <property type="match status" value="1"/>
</dbReference>
<dbReference type="InterPro" id="IPR011623">
    <property type="entry name" value="7TMR_DISM_rcpt_extracell_dom1"/>
</dbReference>
<feature type="transmembrane region" description="Helical" evidence="14">
    <location>
        <begin position="364"/>
        <end position="384"/>
    </location>
</feature>
<keyword evidence="9" id="KW-0067">ATP-binding</keyword>
<dbReference type="PRINTS" id="PR00344">
    <property type="entry name" value="BCTRLSENSOR"/>
</dbReference>
<dbReference type="Pfam" id="PF00072">
    <property type="entry name" value="Response_reg"/>
    <property type="match status" value="1"/>
</dbReference>
<dbReference type="AlphaFoldDB" id="I4B5K8"/>
<evidence type="ECO:0000256" key="8">
    <source>
        <dbReference type="ARBA" id="ARBA00022777"/>
    </source>
</evidence>
<dbReference type="FunFam" id="1.10.287.130:FF:000004">
    <property type="entry name" value="Ethylene receptor 1"/>
    <property type="match status" value="1"/>
</dbReference>
<dbReference type="PROSITE" id="PS50109">
    <property type="entry name" value="HIS_KIN"/>
    <property type="match status" value="1"/>
</dbReference>
<dbReference type="InterPro" id="IPR005467">
    <property type="entry name" value="His_kinase_dom"/>
</dbReference>
<evidence type="ECO:0000256" key="13">
    <source>
        <dbReference type="PROSITE-ProRule" id="PRU00169"/>
    </source>
</evidence>
<feature type="transmembrane region" description="Helical" evidence="14">
    <location>
        <begin position="336"/>
        <end position="357"/>
    </location>
</feature>
<dbReference type="PROSITE" id="PS51257">
    <property type="entry name" value="PROKAR_LIPOPROTEIN"/>
    <property type="match status" value="1"/>
</dbReference>
<proteinExistence type="predicted"/>
<dbReference type="EMBL" id="CP002959">
    <property type="protein sequence ID" value="AFM12565.1"/>
    <property type="molecule type" value="Genomic_DNA"/>
</dbReference>
<keyword evidence="8 17" id="KW-0418">Kinase</keyword>
<protein>
    <recommendedName>
        <fullName evidence="3">histidine kinase</fullName>
        <ecNumber evidence="3">2.7.13.3</ecNumber>
    </recommendedName>
</protein>
<feature type="transmembrane region" description="Helical" evidence="14">
    <location>
        <begin position="217"/>
        <end position="236"/>
    </location>
</feature>
<dbReference type="InterPro" id="IPR036890">
    <property type="entry name" value="HATPase_C_sf"/>
</dbReference>
<dbReference type="GO" id="GO:0005524">
    <property type="term" value="F:ATP binding"/>
    <property type="evidence" value="ECO:0007669"/>
    <property type="project" value="UniProtKB-KW"/>
</dbReference>
<dbReference type="InterPro" id="IPR011006">
    <property type="entry name" value="CheY-like_superfamily"/>
</dbReference>
<reference evidence="17 18" key="1">
    <citation type="submission" date="2012-06" db="EMBL/GenBank/DDBJ databases">
        <title>The complete chromosome of genome of Turneriella parva DSM 21527.</title>
        <authorList>
            <consortium name="US DOE Joint Genome Institute (JGI-PGF)"/>
            <person name="Lucas S."/>
            <person name="Han J."/>
            <person name="Lapidus A."/>
            <person name="Bruce D."/>
            <person name="Goodwin L."/>
            <person name="Pitluck S."/>
            <person name="Peters L."/>
            <person name="Kyrpides N."/>
            <person name="Mavromatis K."/>
            <person name="Ivanova N."/>
            <person name="Mikhailova N."/>
            <person name="Chertkov O."/>
            <person name="Detter J.C."/>
            <person name="Tapia R."/>
            <person name="Han C."/>
            <person name="Land M."/>
            <person name="Hauser L."/>
            <person name="Markowitz V."/>
            <person name="Cheng J.-F."/>
            <person name="Hugenholtz P."/>
            <person name="Woyke T."/>
            <person name="Wu D."/>
            <person name="Gronow S."/>
            <person name="Wellnitz S."/>
            <person name="Brambilla E."/>
            <person name="Klenk H.-P."/>
            <person name="Eisen J.A."/>
        </authorList>
    </citation>
    <scope>NUCLEOTIDE SEQUENCE [LARGE SCALE GENOMIC DNA]</scope>
    <source>
        <strain evidence="18">ATCC BAA-1111 / DSM 21527 / NCTC 11395 / H</strain>
    </source>
</reference>
<dbReference type="STRING" id="869212.Turpa_1918"/>
<keyword evidence="4 13" id="KW-0597">Phosphoprotein</keyword>
<evidence type="ECO:0000256" key="4">
    <source>
        <dbReference type="ARBA" id="ARBA00022553"/>
    </source>
</evidence>
<evidence type="ECO:0000256" key="12">
    <source>
        <dbReference type="ARBA" id="ARBA00023136"/>
    </source>
</evidence>
<keyword evidence="12 14" id="KW-0472">Membrane</keyword>
<dbReference type="PROSITE" id="PS50110">
    <property type="entry name" value="RESPONSE_REGULATORY"/>
    <property type="match status" value="1"/>
</dbReference>
<dbReference type="HOGENOM" id="CLU_011115_1_1_12"/>
<dbReference type="Gene3D" id="1.10.287.130">
    <property type="match status" value="1"/>
</dbReference>
<keyword evidence="10 14" id="KW-1133">Transmembrane helix</keyword>
<evidence type="ECO:0000256" key="7">
    <source>
        <dbReference type="ARBA" id="ARBA00022741"/>
    </source>
</evidence>
<dbReference type="KEGG" id="tpx:Turpa_1918"/>
<feature type="transmembrane region" description="Helical" evidence="14">
    <location>
        <begin position="311"/>
        <end position="330"/>
    </location>
</feature>
<dbReference type="Proteomes" id="UP000006048">
    <property type="component" value="Chromosome"/>
</dbReference>
<dbReference type="SMART" id="SM00388">
    <property type="entry name" value="HisKA"/>
    <property type="match status" value="1"/>
</dbReference>
<feature type="domain" description="Histidine kinase" evidence="15">
    <location>
        <begin position="459"/>
        <end position="681"/>
    </location>
</feature>
<dbReference type="PANTHER" id="PTHR45339:SF1">
    <property type="entry name" value="HYBRID SIGNAL TRANSDUCTION HISTIDINE KINASE J"/>
    <property type="match status" value="1"/>
</dbReference>
<comment type="catalytic activity">
    <reaction evidence="1">
        <text>ATP + protein L-histidine = ADP + protein N-phospho-L-histidine.</text>
        <dbReference type="EC" id="2.7.13.3"/>
    </reaction>
</comment>
<feature type="modified residue" description="4-aspartylphosphate" evidence="13">
    <location>
        <position position="758"/>
    </location>
</feature>
<evidence type="ECO:0000256" key="14">
    <source>
        <dbReference type="SAM" id="Phobius"/>
    </source>
</evidence>
<dbReference type="Pfam" id="PF00512">
    <property type="entry name" value="HisKA"/>
    <property type="match status" value="1"/>
</dbReference>
<dbReference type="PANTHER" id="PTHR45339">
    <property type="entry name" value="HYBRID SIGNAL TRANSDUCTION HISTIDINE KINASE J"/>
    <property type="match status" value="1"/>
</dbReference>
<feature type="transmembrane region" description="Helical" evidence="14">
    <location>
        <begin position="390"/>
        <end position="410"/>
    </location>
</feature>
<accession>I4B5K8</accession>
<keyword evidence="6 14" id="KW-0812">Transmembrane</keyword>
<dbReference type="GO" id="GO:0000155">
    <property type="term" value="F:phosphorelay sensor kinase activity"/>
    <property type="evidence" value="ECO:0007669"/>
    <property type="project" value="InterPro"/>
</dbReference>
<comment type="subcellular location">
    <subcellularLocation>
        <location evidence="2">Membrane</location>
    </subcellularLocation>
</comment>
<evidence type="ECO:0000256" key="9">
    <source>
        <dbReference type="ARBA" id="ARBA00022840"/>
    </source>
</evidence>
<feature type="transmembrane region" description="Helical" evidence="14">
    <location>
        <begin position="280"/>
        <end position="299"/>
    </location>
</feature>
<evidence type="ECO:0000259" key="16">
    <source>
        <dbReference type="PROSITE" id="PS50110"/>
    </source>
</evidence>
<evidence type="ECO:0000256" key="6">
    <source>
        <dbReference type="ARBA" id="ARBA00022692"/>
    </source>
</evidence>
<organism evidence="17 18">
    <name type="scientific">Turneriella parva (strain ATCC BAA-1111 / DSM 21527 / NCTC 11395 / H)</name>
    <name type="common">Leptospira parva</name>
    <dbReference type="NCBI Taxonomy" id="869212"/>
    <lineage>
        <taxon>Bacteria</taxon>
        <taxon>Pseudomonadati</taxon>
        <taxon>Spirochaetota</taxon>
        <taxon>Spirochaetia</taxon>
        <taxon>Leptospirales</taxon>
        <taxon>Leptospiraceae</taxon>
        <taxon>Turneriella</taxon>
    </lineage>
</organism>
<evidence type="ECO:0000256" key="1">
    <source>
        <dbReference type="ARBA" id="ARBA00000085"/>
    </source>
</evidence>
<dbReference type="InterPro" id="IPR003594">
    <property type="entry name" value="HATPase_dom"/>
</dbReference>
<dbReference type="CDD" id="cd00082">
    <property type="entry name" value="HisKA"/>
    <property type="match status" value="1"/>
</dbReference>
<sequence length="832" mass="91339">MSKLLLALSCVGFLTACGDKRRAPIEAHLGVLDLRERSQPQQTPWDFERDGILEIKGDWEFYWSQLLDPTDFQTAQKPQPSALVRIPGRWNGLKLGDDTLSGSGFATYRLKIMLPGKNFLHDELLALRCRYQQTAYRIFWNGTSVASNGMVAATKAAYKPEYRPLTAKLPLTTTSEAEIIVQIANFEHRNGGFSIPLELGLAPQLTAYTRSRQLTEAFLLGALILLAAYFVGLYTFRNQDYTPAWFAITCIAIVFRTLVTGDRLVMILVPNANWELLLRIEYLSFMLANFAGIMYLEKLFVDETSRLMRKILLTGIVLTALPVVFSPPAIFTHTLLPSQIVIIVSLLYAFIVALRAVSRRRPGSVAIFIGFGVLAAVTINDIIYNQLLIGFGYLAPYGVFALVLTHAVALSSRLAAAFSQTENLKENLEVQVDMRTAELRQAIKVAEEANEAKAAFFAMMTHELRTPLNGIIGVSNILGNMNLTAEQTKYLNIVKDSSANLMSVINDILDFSLIDAGKLGLNKTEFALAETLEEVVLLGRTLIKDKSLDLTLAPLPPELPQRIVTDQGRLKQVIINLISNAVKFTPSGSVVVICGLLAHRGETYEIEISVEDTGIGISEQDQKKLFKPYSQADQSISRRYGGTGLGLVISSRIVEALGGKMRLTSVEGKGSCFSFSFEAQVPGAAVAKENDAPTDSAAGAEFAARYPLRILAVEDDAVNQVVITETLRSLGYEISLAENGREAVALAENKIFDLIFMDVQMPEMSGIEATERIRALTDGDRVAIVALTADSSAENRHKCFAAGIDDFLTKPFSPQNLQAALVKWSKGRSGNA</sequence>
<feature type="domain" description="Response regulatory" evidence="16">
    <location>
        <begin position="709"/>
        <end position="825"/>
    </location>
</feature>
<dbReference type="SUPFAM" id="SSF55874">
    <property type="entry name" value="ATPase domain of HSP90 chaperone/DNA topoisomerase II/histidine kinase"/>
    <property type="match status" value="1"/>
</dbReference>
<evidence type="ECO:0000256" key="5">
    <source>
        <dbReference type="ARBA" id="ARBA00022679"/>
    </source>
</evidence>
<keyword evidence="5" id="KW-0808">Transferase</keyword>
<evidence type="ECO:0000313" key="17">
    <source>
        <dbReference type="EMBL" id="AFM12565.1"/>
    </source>
</evidence>
<evidence type="ECO:0000256" key="2">
    <source>
        <dbReference type="ARBA" id="ARBA00004370"/>
    </source>
</evidence>